<comment type="caution">
    <text evidence="1">The sequence shown here is derived from an EMBL/GenBank/DDBJ whole genome shotgun (WGS) entry which is preliminary data.</text>
</comment>
<organism evidence="1 2">
    <name type="scientific">Parasediminibacterium paludis</name>
    <dbReference type="NCBI Taxonomy" id="908966"/>
    <lineage>
        <taxon>Bacteria</taxon>
        <taxon>Pseudomonadati</taxon>
        <taxon>Bacteroidota</taxon>
        <taxon>Chitinophagia</taxon>
        <taxon>Chitinophagales</taxon>
        <taxon>Chitinophagaceae</taxon>
        <taxon>Parasediminibacterium</taxon>
    </lineage>
</organism>
<gene>
    <name evidence="1" type="ORF">ACFOW1_01885</name>
</gene>
<protein>
    <submittedName>
        <fullName evidence="1">Uncharacterized protein</fullName>
    </submittedName>
</protein>
<name>A0ABV8PR40_9BACT</name>
<accession>A0ABV8PR40</accession>
<dbReference type="Proteomes" id="UP001595906">
    <property type="component" value="Unassembled WGS sequence"/>
</dbReference>
<proteinExistence type="predicted"/>
<reference evidence="2" key="1">
    <citation type="journal article" date="2019" name="Int. J. Syst. Evol. Microbiol.">
        <title>The Global Catalogue of Microorganisms (GCM) 10K type strain sequencing project: providing services to taxonomists for standard genome sequencing and annotation.</title>
        <authorList>
            <consortium name="The Broad Institute Genomics Platform"/>
            <consortium name="The Broad Institute Genome Sequencing Center for Infectious Disease"/>
            <person name="Wu L."/>
            <person name="Ma J."/>
        </authorList>
    </citation>
    <scope>NUCLEOTIDE SEQUENCE [LARGE SCALE GENOMIC DNA]</scope>
    <source>
        <strain evidence="2">CECT 8010</strain>
    </source>
</reference>
<dbReference type="RefSeq" id="WP_379011909.1">
    <property type="nucleotide sequence ID" value="NZ_JBHSDC010000002.1"/>
</dbReference>
<keyword evidence="2" id="KW-1185">Reference proteome</keyword>
<evidence type="ECO:0000313" key="1">
    <source>
        <dbReference type="EMBL" id="MFC4230623.1"/>
    </source>
</evidence>
<evidence type="ECO:0000313" key="2">
    <source>
        <dbReference type="Proteomes" id="UP001595906"/>
    </source>
</evidence>
<dbReference type="EMBL" id="JBHSDC010000002">
    <property type="protein sequence ID" value="MFC4230623.1"/>
    <property type="molecule type" value="Genomic_DNA"/>
</dbReference>
<sequence length="61" mass="7024">MPIDELVYGQPNEKVKDNLKDANLLNMFTKVQLLDKQDLVAVKSMLKAYIFQKDTQARLAQ</sequence>